<sequence>MRRTFKMRIPKNTNILINGSIMDVDISHNEFLAEFTKWTESMGWSFMGATTEVTEEEATESLLRFIEEQKANEEE</sequence>
<accession>A0ABT6H5Y6</accession>
<dbReference type="EMBL" id="JARULN010000004">
    <property type="protein sequence ID" value="MDG5753816.1"/>
    <property type="molecule type" value="Genomic_DNA"/>
</dbReference>
<gene>
    <name evidence="1" type="ORF">P6P90_07495</name>
</gene>
<name>A0ABT6H5Y6_9BACI</name>
<evidence type="ECO:0000313" key="1">
    <source>
        <dbReference type="EMBL" id="MDG5753816.1"/>
    </source>
</evidence>
<protein>
    <submittedName>
        <fullName evidence="1">Uncharacterized protein</fullName>
    </submittedName>
</protein>
<reference evidence="1 2" key="1">
    <citation type="submission" date="2023-04" db="EMBL/GenBank/DDBJ databases">
        <title>Ectobacillus antri isolated from activated sludge.</title>
        <authorList>
            <person name="Yan P."/>
            <person name="Liu X."/>
        </authorList>
    </citation>
    <scope>NUCLEOTIDE SEQUENCE [LARGE SCALE GENOMIC DNA]</scope>
    <source>
        <strain evidence="1 2">C18H</strain>
    </source>
</reference>
<dbReference type="Proteomes" id="UP001218246">
    <property type="component" value="Unassembled WGS sequence"/>
</dbReference>
<organism evidence="1 2">
    <name type="scientific">Ectobacillus antri</name>
    <dbReference type="NCBI Taxonomy" id="2486280"/>
    <lineage>
        <taxon>Bacteria</taxon>
        <taxon>Bacillati</taxon>
        <taxon>Bacillota</taxon>
        <taxon>Bacilli</taxon>
        <taxon>Bacillales</taxon>
        <taxon>Bacillaceae</taxon>
        <taxon>Ectobacillus</taxon>
    </lineage>
</organism>
<proteinExistence type="predicted"/>
<keyword evidence="2" id="KW-1185">Reference proteome</keyword>
<evidence type="ECO:0000313" key="2">
    <source>
        <dbReference type="Proteomes" id="UP001218246"/>
    </source>
</evidence>
<dbReference type="RefSeq" id="WP_245999772.1">
    <property type="nucleotide sequence ID" value="NZ_JARRRY010000009.1"/>
</dbReference>
<comment type="caution">
    <text evidence="1">The sequence shown here is derived from an EMBL/GenBank/DDBJ whole genome shotgun (WGS) entry which is preliminary data.</text>
</comment>